<sequence length="579" mass="67957">MCDYSKTMLIRPLIQQNESLSGFLYRLQHMNGYASVSCIVSQLGLSASTSQNNEFSGKALEKLGELTLDEVEMYEKHNGYYLQNIFGVDLYTKIIMKNRVKYCPACIKENFFHRVIWNIIPIQMCYHHQNLMVDSCPKCGSQISLGTFMNQECNKCSFSFLDTHITITTNSIFLESQKQIIEGFRDNNFLVIDKCNLVQFFRLAYHSFHLLIEARDYTELSHDNLLFFHNRAKGEKSGMKMAIALANVYWMYLDFPNRFYVVLDDFLDRNKKMQRYGRLKGFESIFNDSTFLWLKESYVSYFIKQIDEGMVRKDFSIFKKEPELLLKRSRVRREEVRQDIGNGYDKLHELNDNKKHQIVTKLTKGKNIYLVEKSKIEDYLRIRENLISKKEVGLILGIRVKSVQKLVDSGYFTPIKIANSLKEMFNIHEAKEFMGKCKGSMVTIIEPSLISFHEALKKYPANSLTVVKIVEFTLSGQLKPQHLTHFGTFAENYYYEHDLQNCLQLIKMKRENDIGFVFNDVFKKLKIGDRRLWRILKEQDIQADFTLIMKNGRKKYYFKEETVLKIKEIISSSKGVKVN</sequence>
<accession>A0ABX1Y5Q1</accession>
<gene>
    <name evidence="2" type="ORF">GC098_28710</name>
</gene>
<reference evidence="2 3" key="1">
    <citation type="submission" date="2019-10" db="EMBL/GenBank/DDBJ databases">
        <title>Description of Paenibacillus terrestris sp. nov.</title>
        <authorList>
            <person name="Carlier A."/>
            <person name="Qi S."/>
        </authorList>
    </citation>
    <scope>NUCLEOTIDE SEQUENCE [LARGE SCALE GENOMIC DNA]</scope>
    <source>
        <strain evidence="2 3">LMG 31458</strain>
    </source>
</reference>
<dbReference type="EMBL" id="WHOA01000204">
    <property type="protein sequence ID" value="NOU75320.1"/>
    <property type="molecule type" value="Genomic_DNA"/>
</dbReference>
<dbReference type="Proteomes" id="UP000616779">
    <property type="component" value="Unassembled WGS sequence"/>
</dbReference>
<evidence type="ECO:0000313" key="2">
    <source>
        <dbReference type="EMBL" id="NOU75320.1"/>
    </source>
</evidence>
<dbReference type="InterPro" id="IPR009492">
    <property type="entry name" value="TniQ"/>
</dbReference>
<proteinExistence type="predicted"/>
<name>A0ABX1Y5Q1_9BACL</name>
<protein>
    <recommendedName>
        <fullName evidence="1">TniQ domain-containing protein</fullName>
    </recommendedName>
</protein>
<comment type="caution">
    <text evidence="2">The sequence shown here is derived from an EMBL/GenBank/DDBJ whole genome shotgun (WGS) entry which is preliminary data.</text>
</comment>
<evidence type="ECO:0000259" key="1">
    <source>
        <dbReference type="Pfam" id="PF06527"/>
    </source>
</evidence>
<dbReference type="Pfam" id="PF06527">
    <property type="entry name" value="TniQ"/>
    <property type="match status" value="1"/>
</dbReference>
<feature type="domain" description="TniQ" evidence="1">
    <location>
        <begin position="10"/>
        <end position="129"/>
    </location>
</feature>
<keyword evidence="3" id="KW-1185">Reference proteome</keyword>
<organism evidence="2 3">
    <name type="scientific">Paenibacillus phytorum</name>
    <dbReference type="NCBI Taxonomy" id="2654977"/>
    <lineage>
        <taxon>Bacteria</taxon>
        <taxon>Bacillati</taxon>
        <taxon>Bacillota</taxon>
        <taxon>Bacilli</taxon>
        <taxon>Bacillales</taxon>
        <taxon>Paenibacillaceae</taxon>
        <taxon>Paenibacillus</taxon>
    </lineage>
</organism>
<evidence type="ECO:0000313" key="3">
    <source>
        <dbReference type="Proteomes" id="UP000616779"/>
    </source>
</evidence>